<keyword evidence="3" id="KW-1185">Reference proteome</keyword>
<keyword evidence="1" id="KW-0472">Membrane</keyword>
<comment type="caution">
    <text evidence="2">The sequence shown here is derived from an EMBL/GenBank/DDBJ whole genome shotgun (WGS) entry which is preliminary data.</text>
</comment>
<dbReference type="RefSeq" id="WP_393015131.1">
    <property type="nucleotide sequence ID" value="NZ_JAZAQF010000088.1"/>
</dbReference>
<feature type="transmembrane region" description="Helical" evidence="1">
    <location>
        <begin position="64"/>
        <end position="88"/>
    </location>
</feature>
<feature type="transmembrane region" description="Helical" evidence="1">
    <location>
        <begin position="108"/>
        <end position="131"/>
    </location>
</feature>
<feature type="transmembrane region" description="Helical" evidence="1">
    <location>
        <begin position="33"/>
        <end position="52"/>
    </location>
</feature>
<dbReference type="Pfam" id="PF04474">
    <property type="entry name" value="DUF554"/>
    <property type="match status" value="1"/>
</dbReference>
<feature type="transmembrane region" description="Helical" evidence="1">
    <location>
        <begin position="197"/>
        <end position="217"/>
    </location>
</feature>
<keyword evidence="1" id="KW-1133">Transmembrane helix</keyword>
<feature type="transmembrane region" description="Helical" evidence="1">
    <location>
        <begin position="151"/>
        <end position="177"/>
    </location>
</feature>
<sequence>MAPFNPLSGTIINIATILVGSGLGLLLRNYWSANMLQIVTQGVALIVILVGLQMAQSLSRLQGIAIDGIVLGLVALVVGGLVGEALAIERRLQQWGDWLKSKVKGDGQFTEGFVAASLLFCVGPMALVGCLNNGLTGDDRILILKASMDGLAAIALAGSSGLGVAFSVLPLGIYQGALSLAAGLLTQFVPNPATDPQVLALTGVGGLAIVAIGLNLLAVTQIRVGSFLPALAIAPAMYALLRTIS</sequence>
<evidence type="ECO:0000256" key="1">
    <source>
        <dbReference type="SAM" id="Phobius"/>
    </source>
</evidence>
<evidence type="ECO:0000313" key="2">
    <source>
        <dbReference type="EMBL" id="MFG3819305.1"/>
    </source>
</evidence>
<dbReference type="Proteomes" id="UP001604335">
    <property type="component" value="Unassembled WGS sequence"/>
</dbReference>
<gene>
    <name evidence="2" type="ORF">VPK24_16790</name>
</gene>
<evidence type="ECO:0000313" key="3">
    <source>
        <dbReference type="Proteomes" id="UP001604335"/>
    </source>
</evidence>
<organism evidence="2 3">
    <name type="scientific">Limnothrix redekei LRLZ20PSL1</name>
    <dbReference type="NCBI Taxonomy" id="3112953"/>
    <lineage>
        <taxon>Bacteria</taxon>
        <taxon>Bacillati</taxon>
        <taxon>Cyanobacteriota</taxon>
        <taxon>Cyanophyceae</taxon>
        <taxon>Pseudanabaenales</taxon>
        <taxon>Pseudanabaenaceae</taxon>
        <taxon>Limnothrix</taxon>
    </lineage>
</organism>
<keyword evidence="1" id="KW-0812">Transmembrane</keyword>
<feature type="transmembrane region" description="Helical" evidence="1">
    <location>
        <begin position="7"/>
        <end position="27"/>
    </location>
</feature>
<dbReference type="PANTHER" id="PTHR36111:SF2">
    <property type="entry name" value="INNER MEMBRANE PROTEIN"/>
    <property type="match status" value="1"/>
</dbReference>
<reference evidence="3" key="1">
    <citation type="journal article" date="2024" name="Algal Res.">
        <title>Biochemical, toxicological and genomic investigation of a high-biomass producing Limnothrix strain isolated from Italian shallow drinking water reservoir.</title>
        <authorList>
            <person name="Simonazzi M."/>
            <person name="Shishido T.K."/>
            <person name="Delbaje E."/>
            <person name="Wahlsten M."/>
            <person name="Fewer D.P."/>
            <person name="Sivonen K."/>
            <person name="Pezzolesi L."/>
            <person name="Pistocchi R."/>
        </authorList>
    </citation>
    <scope>NUCLEOTIDE SEQUENCE [LARGE SCALE GENOMIC DNA]</scope>
    <source>
        <strain evidence="3">LRLZ20PSL1</strain>
    </source>
</reference>
<accession>A0ABW7CGS3</accession>
<protein>
    <submittedName>
        <fullName evidence="2">DUF554 domain-containing protein</fullName>
    </submittedName>
</protein>
<feature type="transmembrane region" description="Helical" evidence="1">
    <location>
        <begin position="224"/>
        <end position="241"/>
    </location>
</feature>
<dbReference type="InterPro" id="IPR007563">
    <property type="entry name" value="DUF554"/>
</dbReference>
<dbReference type="PANTHER" id="PTHR36111">
    <property type="entry name" value="INNER MEMBRANE PROTEIN-RELATED"/>
    <property type="match status" value="1"/>
</dbReference>
<proteinExistence type="predicted"/>
<name>A0ABW7CGS3_9CYAN</name>
<dbReference type="EMBL" id="JAZAQF010000088">
    <property type="protein sequence ID" value="MFG3819305.1"/>
    <property type="molecule type" value="Genomic_DNA"/>
</dbReference>